<dbReference type="PROSITE" id="PS51352">
    <property type="entry name" value="THIOREDOXIN_2"/>
    <property type="match status" value="1"/>
</dbReference>
<dbReference type="RefSeq" id="WP_342687319.1">
    <property type="nucleotide sequence ID" value="NZ_JAZBJM010000004.1"/>
</dbReference>
<dbReference type="PROSITE" id="PS00194">
    <property type="entry name" value="THIOREDOXIN_1"/>
    <property type="match status" value="1"/>
</dbReference>
<keyword evidence="2" id="KW-0201">Cytochrome c-type biogenesis</keyword>
<dbReference type="EMBL" id="JBANCF010000008">
    <property type="protein sequence ID" value="MEM0574007.1"/>
    <property type="molecule type" value="Genomic_DNA"/>
</dbReference>
<dbReference type="SUPFAM" id="SSF52833">
    <property type="entry name" value="Thioredoxin-like"/>
    <property type="match status" value="1"/>
</dbReference>
<proteinExistence type="predicted"/>
<organism evidence="5 7">
    <name type="scientific">Aequorivita flava</name>
    <dbReference type="NCBI Taxonomy" id="3114371"/>
    <lineage>
        <taxon>Bacteria</taxon>
        <taxon>Pseudomonadati</taxon>
        <taxon>Bacteroidota</taxon>
        <taxon>Flavobacteriia</taxon>
        <taxon>Flavobacteriales</taxon>
        <taxon>Flavobacteriaceae</taxon>
        <taxon>Aequorivita</taxon>
    </lineage>
</organism>
<comment type="subcellular location">
    <subcellularLocation>
        <location evidence="1">Cell envelope</location>
    </subcellularLocation>
</comment>
<dbReference type="Pfam" id="PF08534">
    <property type="entry name" value="Redoxin"/>
    <property type="match status" value="1"/>
</dbReference>
<protein>
    <submittedName>
        <fullName evidence="5">TlpA disulfide reductase family protein</fullName>
    </submittedName>
</protein>
<dbReference type="PANTHER" id="PTHR42852">
    <property type="entry name" value="THIOL:DISULFIDE INTERCHANGE PROTEIN DSBE"/>
    <property type="match status" value="1"/>
</dbReference>
<dbReference type="Proteomes" id="UP001388259">
    <property type="component" value="Unassembled WGS sequence"/>
</dbReference>
<dbReference type="GO" id="GO:0017004">
    <property type="term" value="P:cytochrome complex assembly"/>
    <property type="evidence" value="ECO:0007669"/>
    <property type="project" value="UniProtKB-KW"/>
</dbReference>
<evidence type="ECO:0000256" key="1">
    <source>
        <dbReference type="ARBA" id="ARBA00004196"/>
    </source>
</evidence>
<sequence length="187" mass="21714">MKGFLKKNWSNVLFFTFLALLIIPQTRMPIQVFVQRLISFSPSEKTEAERETLQDYQWNLQLLNGENVDFSKSKGKVAVVNFWATWCPPCVAEMPSFQKLYDSYGEKVDFYFVTSEDSEKVHKFLQKNEYTLPVFIQQYKAPKQLESQALPTTYLISKTGEIVIDEEGAADWNSKKMRALLETLLSE</sequence>
<dbReference type="InterPro" id="IPR036249">
    <property type="entry name" value="Thioredoxin-like_sf"/>
</dbReference>
<dbReference type="InterPro" id="IPR013766">
    <property type="entry name" value="Thioredoxin_domain"/>
</dbReference>
<dbReference type="GO" id="GO:0030313">
    <property type="term" value="C:cell envelope"/>
    <property type="evidence" value="ECO:0007669"/>
    <property type="project" value="UniProtKB-SubCell"/>
</dbReference>
<gene>
    <name evidence="6" type="ORF">VZD24_10790</name>
    <name evidence="5" type="ORF">VZD85_08760</name>
</gene>
<evidence type="ECO:0000259" key="4">
    <source>
        <dbReference type="PROSITE" id="PS51352"/>
    </source>
</evidence>
<evidence type="ECO:0000256" key="3">
    <source>
        <dbReference type="ARBA" id="ARBA00023284"/>
    </source>
</evidence>
<evidence type="ECO:0000313" key="6">
    <source>
        <dbReference type="EMBL" id="MEM0574007.1"/>
    </source>
</evidence>
<evidence type="ECO:0000313" key="7">
    <source>
        <dbReference type="Proteomes" id="UP001388259"/>
    </source>
</evidence>
<dbReference type="InterPro" id="IPR017937">
    <property type="entry name" value="Thioredoxin_CS"/>
</dbReference>
<name>A0AB35YTC8_9FLAO</name>
<dbReference type="PANTHER" id="PTHR42852:SF17">
    <property type="entry name" value="THIOREDOXIN-LIKE PROTEIN HI_1115"/>
    <property type="match status" value="1"/>
</dbReference>
<reference evidence="5 8" key="1">
    <citation type="submission" date="2024-01" db="EMBL/GenBank/DDBJ databases">
        <title>Aequorivita flavus sp. nov., isolated from deep-sea sediment.</title>
        <authorList>
            <person name="Chen X."/>
        </authorList>
    </citation>
    <scope>NUCLEOTIDE SEQUENCE</scope>
    <source>
        <strain evidence="5">MCCC 1A16923</strain>
        <strain evidence="6 8">MCCC 1A16935</strain>
    </source>
</reference>
<dbReference type="AlphaFoldDB" id="A0AB35YTC8"/>
<dbReference type="Proteomes" id="UP001390963">
    <property type="component" value="Unassembled WGS sequence"/>
</dbReference>
<evidence type="ECO:0000313" key="8">
    <source>
        <dbReference type="Proteomes" id="UP001390963"/>
    </source>
</evidence>
<dbReference type="GO" id="GO:0016491">
    <property type="term" value="F:oxidoreductase activity"/>
    <property type="evidence" value="ECO:0007669"/>
    <property type="project" value="InterPro"/>
</dbReference>
<dbReference type="Gene3D" id="3.40.30.10">
    <property type="entry name" value="Glutaredoxin"/>
    <property type="match status" value="1"/>
</dbReference>
<evidence type="ECO:0000313" key="5">
    <source>
        <dbReference type="EMBL" id="MEM0518439.1"/>
    </source>
</evidence>
<dbReference type="EMBL" id="JAZBJM010000004">
    <property type="protein sequence ID" value="MEM0518439.1"/>
    <property type="molecule type" value="Genomic_DNA"/>
</dbReference>
<keyword evidence="3" id="KW-0676">Redox-active center</keyword>
<dbReference type="InterPro" id="IPR013740">
    <property type="entry name" value="Redoxin"/>
</dbReference>
<feature type="domain" description="Thioredoxin" evidence="4">
    <location>
        <begin position="42"/>
        <end position="186"/>
    </location>
</feature>
<keyword evidence="8" id="KW-1185">Reference proteome</keyword>
<evidence type="ECO:0000256" key="2">
    <source>
        <dbReference type="ARBA" id="ARBA00022748"/>
    </source>
</evidence>
<accession>A0AB35YTC8</accession>
<dbReference type="InterPro" id="IPR050553">
    <property type="entry name" value="Thioredoxin_ResA/DsbE_sf"/>
</dbReference>
<comment type="caution">
    <text evidence="5">The sequence shown here is derived from an EMBL/GenBank/DDBJ whole genome shotgun (WGS) entry which is preliminary data.</text>
</comment>
<dbReference type="CDD" id="cd02966">
    <property type="entry name" value="TlpA_like_family"/>
    <property type="match status" value="1"/>
</dbReference>